<dbReference type="AlphaFoldDB" id="A0A0K8P0Z5"/>
<evidence type="ECO:0000256" key="2">
    <source>
        <dbReference type="SAM" id="MobiDB-lite"/>
    </source>
</evidence>
<dbReference type="InterPro" id="IPR000836">
    <property type="entry name" value="PRTase_dom"/>
</dbReference>
<dbReference type="EMBL" id="BBYR01000034">
    <property type="protein sequence ID" value="GAP36332.1"/>
    <property type="molecule type" value="Genomic_DNA"/>
</dbReference>
<sequence length="273" mass="28704">MPRLAEALRLPTLCAACHAWSRARVCDDCRAVATGTPRLRCRHCALPLPLPTPGPRPAPPDEPSSGAASASASASPAPPPLPPASAAPAAPSACGRCLRQPPAHATALAAVDYDAPWDRLITRLKFHDGLDLAPVLADTLLAAIRLHRNPLPDWVLPAPLGPGRLRERGYNQAWEIARRVAAALGRPARTDLLLRPRDGERQTALDLAARAANVRDAYAVDPRRRALLAGRTVAVVDDVMTTGASAEAMARTLRAAGAASVAVWVVARTAEPG</sequence>
<comment type="caution">
    <text evidence="4">The sequence shown here is derived from an EMBL/GenBank/DDBJ whole genome shotgun (WGS) entry which is preliminary data.</text>
</comment>
<evidence type="ECO:0000313" key="5">
    <source>
        <dbReference type="Proteomes" id="UP000037660"/>
    </source>
</evidence>
<accession>A0A0K8P0Z5</accession>
<organism evidence="4 5">
    <name type="scientific">Piscinibacter sakaiensis</name>
    <name type="common">Ideonella sakaiensis</name>
    <dbReference type="NCBI Taxonomy" id="1547922"/>
    <lineage>
        <taxon>Bacteria</taxon>
        <taxon>Pseudomonadati</taxon>
        <taxon>Pseudomonadota</taxon>
        <taxon>Betaproteobacteria</taxon>
        <taxon>Burkholderiales</taxon>
        <taxon>Sphaerotilaceae</taxon>
        <taxon>Piscinibacter</taxon>
    </lineage>
</organism>
<dbReference type="PANTHER" id="PTHR47505">
    <property type="entry name" value="DNA UTILIZATION PROTEIN YHGH"/>
    <property type="match status" value="1"/>
</dbReference>
<dbReference type="SUPFAM" id="SSF53271">
    <property type="entry name" value="PRTase-like"/>
    <property type="match status" value="1"/>
</dbReference>
<dbReference type="Gene3D" id="3.40.50.2020">
    <property type="match status" value="1"/>
</dbReference>
<feature type="region of interest" description="Disordered" evidence="2">
    <location>
        <begin position="50"/>
        <end position="87"/>
    </location>
</feature>
<proteinExistence type="inferred from homology"/>
<feature type="domain" description="Phosphoribosyltransferase" evidence="3">
    <location>
        <begin position="218"/>
        <end position="268"/>
    </location>
</feature>
<dbReference type="GO" id="GO:0016757">
    <property type="term" value="F:glycosyltransferase activity"/>
    <property type="evidence" value="ECO:0007669"/>
    <property type="project" value="UniProtKB-KW"/>
</dbReference>
<dbReference type="PANTHER" id="PTHR47505:SF1">
    <property type="entry name" value="DNA UTILIZATION PROTEIN YHGH"/>
    <property type="match status" value="1"/>
</dbReference>
<evidence type="ECO:0000256" key="1">
    <source>
        <dbReference type="ARBA" id="ARBA00008007"/>
    </source>
</evidence>
<reference evidence="5" key="1">
    <citation type="submission" date="2015-07" db="EMBL/GenBank/DDBJ databases">
        <title>Discovery of a poly(ethylene terephthalate assimilation.</title>
        <authorList>
            <person name="Yoshida S."/>
            <person name="Hiraga K."/>
            <person name="Takehana T."/>
            <person name="Taniguchi I."/>
            <person name="Yamaji H."/>
            <person name="Maeda Y."/>
            <person name="Toyohara K."/>
            <person name="Miyamoto K."/>
            <person name="Kimura Y."/>
            <person name="Oda K."/>
        </authorList>
    </citation>
    <scope>NUCLEOTIDE SEQUENCE [LARGE SCALE GENOMIC DNA]</scope>
    <source>
        <strain evidence="5">NBRC 110686 / TISTR 2288 / 201-F6</strain>
    </source>
</reference>
<name>A0A0K8P0Z5_PISS1</name>
<dbReference type="STRING" id="1547922.ISF6_2172"/>
<evidence type="ECO:0000313" key="4">
    <source>
        <dbReference type="EMBL" id="GAP36332.1"/>
    </source>
</evidence>
<evidence type="ECO:0000259" key="3">
    <source>
        <dbReference type="Pfam" id="PF00156"/>
    </source>
</evidence>
<dbReference type="InterPro" id="IPR029057">
    <property type="entry name" value="PRTase-like"/>
</dbReference>
<protein>
    <submittedName>
        <fullName evidence="4">Competence protein F homolog, phosphoribosyltransferase domain</fullName>
    </submittedName>
</protein>
<feature type="compositionally biased region" description="Pro residues" evidence="2">
    <location>
        <begin position="76"/>
        <end position="85"/>
    </location>
</feature>
<keyword evidence="4" id="KW-0328">Glycosyltransferase</keyword>
<dbReference type="CDD" id="cd06223">
    <property type="entry name" value="PRTases_typeI"/>
    <property type="match status" value="1"/>
</dbReference>
<keyword evidence="4" id="KW-0808">Transferase</keyword>
<dbReference type="Proteomes" id="UP000037660">
    <property type="component" value="Unassembled WGS sequence"/>
</dbReference>
<dbReference type="InterPro" id="IPR051910">
    <property type="entry name" value="ComF/GntX_DNA_util-trans"/>
</dbReference>
<feature type="compositionally biased region" description="Low complexity" evidence="2">
    <location>
        <begin position="63"/>
        <end position="75"/>
    </location>
</feature>
<reference evidence="4 5" key="2">
    <citation type="journal article" date="2016" name="Science">
        <title>A bacterium that degrades and assimilates poly(ethylene terephthalate).</title>
        <authorList>
            <person name="Yoshida S."/>
            <person name="Hiraga K."/>
            <person name="Takehana T."/>
            <person name="Taniguchi I."/>
            <person name="Yamaji H."/>
            <person name="Maeda Y."/>
            <person name="Toyohara K."/>
            <person name="Miyamoto K."/>
            <person name="Kimura Y."/>
            <person name="Oda K."/>
        </authorList>
    </citation>
    <scope>NUCLEOTIDE SEQUENCE [LARGE SCALE GENOMIC DNA]</scope>
    <source>
        <strain evidence="5">NBRC 110686 / TISTR 2288 / 201-F6</strain>
    </source>
</reference>
<feature type="compositionally biased region" description="Pro residues" evidence="2">
    <location>
        <begin position="50"/>
        <end position="62"/>
    </location>
</feature>
<gene>
    <name evidence="4" type="ORF">ISF6_2172</name>
</gene>
<keyword evidence="5" id="KW-1185">Reference proteome</keyword>
<dbReference type="Pfam" id="PF00156">
    <property type="entry name" value="Pribosyltran"/>
    <property type="match status" value="1"/>
</dbReference>
<comment type="similarity">
    <text evidence="1">Belongs to the ComF/GntX family.</text>
</comment>